<gene>
    <name evidence="1" type="ORF">PGIGA_G00222410</name>
</gene>
<proteinExistence type="predicted"/>
<comment type="caution">
    <text evidence="1">The sequence shown here is derived from an EMBL/GenBank/DDBJ whole genome shotgun (WGS) entry which is preliminary data.</text>
</comment>
<evidence type="ECO:0000313" key="1">
    <source>
        <dbReference type="EMBL" id="MCI4378975.1"/>
    </source>
</evidence>
<dbReference type="EMBL" id="CM040459">
    <property type="protein sequence ID" value="MCI4378975.1"/>
    <property type="molecule type" value="Genomic_DNA"/>
</dbReference>
<evidence type="ECO:0000313" key="2">
    <source>
        <dbReference type="Proteomes" id="UP000829447"/>
    </source>
</evidence>
<keyword evidence="2" id="KW-1185">Reference proteome</keyword>
<protein>
    <submittedName>
        <fullName evidence="1">Uncharacterized protein</fullName>
    </submittedName>
</protein>
<sequence length="72" mass="7838">MQKKCDLSDLAWVLVPDEQLLLRALETKGARARAARLPSTSRAKPAHQSARDDDRRKLFRGASGAIAPRAGA</sequence>
<accession>A0ACC5WKW3</accession>
<reference evidence="1 2" key="1">
    <citation type="journal article" date="2022" name="bioRxiv">
        <title>An ancient truncated duplication of the anti-Mullerian hormone receptor type 2 gene is a potential conserved master sex determinant in the Pangasiidae catfish family.</title>
        <authorList>
            <person name="Wen M."/>
            <person name="Pan Q."/>
            <person name="Jouanno E."/>
            <person name="Montfort J."/>
            <person name="Zahm M."/>
            <person name="Cabau C."/>
            <person name="Klopp C."/>
            <person name="Iampietro C."/>
            <person name="Roques C."/>
            <person name="Bouchez O."/>
            <person name="Castinel A."/>
            <person name="Donnadieu C."/>
            <person name="Parrinello H."/>
            <person name="Poncet C."/>
            <person name="Belmonte E."/>
            <person name="Gautier V."/>
            <person name="Avarre J.-C."/>
            <person name="Dugue R."/>
            <person name="Gustiano R."/>
            <person name="Ha T.T.T."/>
            <person name="Campet M."/>
            <person name="Sriphairoj K."/>
            <person name="Ribolli J."/>
            <person name="de Almeida F.L."/>
            <person name="Desvignes T."/>
            <person name="Postlethwait J.H."/>
            <person name="Bucao C.F."/>
            <person name="Robinson-Rechavi M."/>
            <person name="Bobe J."/>
            <person name="Herpin A."/>
            <person name="Guiguen Y."/>
        </authorList>
    </citation>
    <scope>NUCLEOTIDE SEQUENCE [LARGE SCALE GENOMIC DNA]</scope>
    <source>
        <strain evidence="1">YG-Dec2019</strain>
    </source>
</reference>
<dbReference type="Proteomes" id="UP000829447">
    <property type="component" value="Linkage Group LG6"/>
</dbReference>
<organism evidence="1 2">
    <name type="scientific">Pangasianodon gigas</name>
    <name type="common">Mekong giant catfish</name>
    <name type="synonym">Pangasius gigas</name>
    <dbReference type="NCBI Taxonomy" id="30993"/>
    <lineage>
        <taxon>Eukaryota</taxon>
        <taxon>Metazoa</taxon>
        <taxon>Chordata</taxon>
        <taxon>Craniata</taxon>
        <taxon>Vertebrata</taxon>
        <taxon>Euteleostomi</taxon>
        <taxon>Actinopterygii</taxon>
        <taxon>Neopterygii</taxon>
        <taxon>Teleostei</taxon>
        <taxon>Ostariophysi</taxon>
        <taxon>Siluriformes</taxon>
        <taxon>Pangasiidae</taxon>
        <taxon>Pangasianodon</taxon>
    </lineage>
</organism>
<name>A0ACC5WKW3_PANGG</name>